<feature type="chain" id="PRO_5015658132" evidence="9">
    <location>
        <begin position="21"/>
        <end position="455"/>
    </location>
</feature>
<dbReference type="Proteomes" id="UP000240010">
    <property type="component" value="Unassembled WGS sequence"/>
</dbReference>
<evidence type="ECO:0000313" key="13">
    <source>
        <dbReference type="Proteomes" id="UP000240010"/>
    </source>
</evidence>
<gene>
    <name evidence="12" type="ORF">B0F87_109114</name>
</gene>
<dbReference type="GO" id="GO:0006508">
    <property type="term" value="P:proteolysis"/>
    <property type="evidence" value="ECO:0007669"/>
    <property type="project" value="UniProtKB-KW"/>
</dbReference>
<dbReference type="Pfam" id="PF05193">
    <property type="entry name" value="Peptidase_M16_C"/>
    <property type="match status" value="1"/>
</dbReference>
<dbReference type="RefSeq" id="WP_104429811.1">
    <property type="nucleotide sequence ID" value="NZ_PTIZ01000009.1"/>
</dbReference>
<evidence type="ECO:0000256" key="3">
    <source>
        <dbReference type="ARBA" id="ARBA00022670"/>
    </source>
</evidence>
<keyword evidence="6" id="KW-0862">Zinc</keyword>
<evidence type="ECO:0000256" key="2">
    <source>
        <dbReference type="ARBA" id="ARBA00007261"/>
    </source>
</evidence>
<feature type="domain" description="Peptidase M16 N-terminal" evidence="10">
    <location>
        <begin position="35"/>
        <end position="181"/>
    </location>
</feature>
<keyword evidence="3 12" id="KW-0645">Protease</keyword>
<evidence type="ECO:0000256" key="6">
    <source>
        <dbReference type="ARBA" id="ARBA00022833"/>
    </source>
</evidence>
<proteinExistence type="inferred from homology"/>
<keyword evidence="9" id="KW-0732">Signal</keyword>
<dbReference type="GO" id="GO:0004222">
    <property type="term" value="F:metalloendopeptidase activity"/>
    <property type="evidence" value="ECO:0007669"/>
    <property type="project" value="InterPro"/>
</dbReference>
<name>A0A2S6HAI4_9GAMM</name>
<dbReference type="PANTHER" id="PTHR43690:SF17">
    <property type="entry name" value="PROTEIN YHJJ"/>
    <property type="match status" value="1"/>
</dbReference>
<feature type="signal peptide" evidence="9">
    <location>
        <begin position="1"/>
        <end position="20"/>
    </location>
</feature>
<evidence type="ECO:0000256" key="8">
    <source>
        <dbReference type="RuleBase" id="RU004447"/>
    </source>
</evidence>
<dbReference type="InterPro" id="IPR011249">
    <property type="entry name" value="Metalloenz_LuxS/M16"/>
</dbReference>
<reference evidence="12 13" key="1">
    <citation type="submission" date="2018-02" db="EMBL/GenBank/DDBJ databases">
        <title>Subsurface microbial communities from deep shales in Ohio and West Virginia, USA.</title>
        <authorList>
            <person name="Wrighton K."/>
        </authorList>
    </citation>
    <scope>NUCLEOTIDE SEQUENCE [LARGE SCALE GENOMIC DNA]</scope>
    <source>
        <strain evidence="12 13">OWC-DMM</strain>
    </source>
</reference>
<organism evidence="12 13">
    <name type="scientific">Methylobacter tundripaludum</name>
    <dbReference type="NCBI Taxonomy" id="173365"/>
    <lineage>
        <taxon>Bacteria</taxon>
        <taxon>Pseudomonadati</taxon>
        <taxon>Pseudomonadota</taxon>
        <taxon>Gammaproteobacteria</taxon>
        <taxon>Methylococcales</taxon>
        <taxon>Methylococcaceae</taxon>
        <taxon>Methylobacter</taxon>
    </lineage>
</organism>
<dbReference type="SUPFAM" id="SSF63411">
    <property type="entry name" value="LuxS/MPP-like metallohydrolase"/>
    <property type="match status" value="2"/>
</dbReference>
<dbReference type="InterPro" id="IPR011765">
    <property type="entry name" value="Pept_M16_N"/>
</dbReference>
<evidence type="ECO:0000256" key="5">
    <source>
        <dbReference type="ARBA" id="ARBA00022801"/>
    </source>
</evidence>
<feature type="domain" description="Peptidase M16 C-terminal" evidence="11">
    <location>
        <begin position="192"/>
        <end position="371"/>
    </location>
</feature>
<evidence type="ECO:0000259" key="11">
    <source>
        <dbReference type="Pfam" id="PF05193"/>
    </source>
</evidence>
<evidence type="ECO:0000256" key="1">
    <source>
        <dbReference type="ARBA" id="ARBA00001947"/>
    </source>
</evidence>
<dbReference type="InterPro" id="IPR007863">
    <property type="entry name" value="Peptidase_M16_C"/>
</dbReference>
<sequence>MNKRLLCAALLWLPVFASSAAPTKVSEHVLGNGLKVLVKEDHRSPIAVSQVWYKVGSSYEPGGITGISHMLEHMMFKGTDKHAAGEFSRIVAENGGEENAFTGTDYTAYFQTMEASRLAVSFELEADRMRNLHLLPDELKKELQVVTEERRMRTDDNPQAKMQEHFNAMAYTNSPYKNPVIGWPSDIENYKVEDLQAWYQRWYAPNNATLVVVGDVEPKAVFALAEKYFAPLKPSDLKPLKPQAEVEQLGVRKMTIKLPAKLPYLVMGYKVPVLKAAEHEWEAYALEVLAGVLDGGSSARLESGLVRGKQIAVSVGASYSLTSRLPELFTLEATPAEGKTVWNLESALKDEITKLQINLVDKDELQRIKAQVLAKAVYERDSGFYQAMQLGMLETVGLSWKVADEYVEKVNQVTAEQVRDVARKYLIEDKLSVAYLEPLPITGNITETKTTKGVR</sequence>
<keyword evidence="5" id="KW-0378">Hydrolase</keyword>
<dbReference type="EMBL" id="PTIZ01000009">
    <property type="protein sequence ID" value="PPK74468.1"/>
    <property type="molecule type" value="Genomic_DNA"/>
</dbReference>
<evidence type="ECO:0000259" key="10">
    <source>
        <dbReference type="Pfam" id="PF00675"/>
    </source>
</evidence>
<dbReference type="PROSITE" id="PS00143">
    <property type="entry name" value="INSULINASE"/>
    <property type="match status" value="1"/>
</dbReference>
<evidence type="ECO:0000313" key="12">
    <source>
        <dbReference type="EMBL" id="PPK74468.1"/>
    </source>
</evidence>
<accession>A0A2S6HAI4</accession>
<keyword evidence="7" id="KW-0482">Metalloprotease</keyword>
<comment type="cofactor">
    <cofactor evidence="1">
        <name>Zn(2+)</name>
        <dbReference type="ChEBI" id="CHEBI:29105"/>
    </cofactor>
</comment>
<comment type="caution">
    <text evidence="12">The sequence shown here is derived from an EMBL/GenBank/DDBJ whole genome shotgun (WGS) entry which is preliminary data.</text>
</comment>
<dbReference type="Gene3D" id="3.30.830.10">
    <property type="entry name" value="Metalloenzyme, LuxS/M16 peptidase-like"/>
    <property type="match status" value="2"/>
</dbReference>
<dbReference type="InterPro" id="IPR050626">
    <property type="entry name" value="Peptidase_M16"/>
</dbReference>
<dbReference type="GO" id="GO:0046872">
    <property type="term" value="F:metal ion binding"/>
    <property type="evidence" value="ECO:0007669"/>
    <property type="project" value="UniProtKB-KW"/>
</dbReference>
<comment type="similarity">
    <text evidence="2 8">Belongs to the peptidase M16 family.</text>
</comment>
<dbReference type="PANTHER" id="PTHR43690">
    <property type="entry name" value="NARDILYSIN"/>
    <property type="match status" value="1"/>
</dbReference>
<dbReference type="Pfam" id="PF00675">
    <property type="entry name" value="Peptidase_M16"/>
    <property type="match status" value="1"/>
</dbReference>
<evidence type="ECO:0000256" key="4">
    <source>
        <dbReference type="ARBA" id="ARBA00022723"/>
    </source>
</evidence>
<protein>
    <submittedName>
        <fullName evidence="12">Zinc protease</fullName>
    </submittedName>
</protein>
<keyword evidence="4" id="KW-0479">Metal-binding</keyword>
<evidence type="ECO:0000256" key="7">
    <source>
        <dbReference type="ARBA" id="ARBA00023049"/>
    </source>
</evidence>
<dbReference type="InterPro" id="IPR001431">
    <property type="entry name" value="Pept_M16_Zn_BS"/>
</dbReference>
<evidence type="ECO:0000256" key="9">
    <source>
        <dbReference type="SAM" id="SignalP"/>
    </source>
</evidence>
<dbReference type="AlphaFoldDB" id="A0A2S6HAI4"/>